<evidence type="ECO:0000313" key="2">
    <source>
        <dbReference type="Proteomes" id="UP000255517"/>
    </source>
</evidence>
<name>A0A379C652_9FIRM</name>
<proteinExistence type="predicted"/>
<accession>A0A379C652</accession>
<evidence type="ECO:0000313" key="1">
    <source>
        <dbReference type="EMBL" id="SUB57750.1"/>
    </source>
</evidence>
<dbReference type="AlphaFoldDB" id="A0A379C652"/>
<dbReference type="EMBL" id="UGSZ01000001">
    <property type="protein sequence ID" value="SUB57750.1"/>
    <property type="molecule type" value="Genomic_DNA"/>
</dbReference>
<sequence>MDLEKLKNKLGSYLLKEATDLYNNCENLSDKVLVLNLIIEIVNNMDQLNHVI</sequence>
<dbReference type="Proteomes" id="UP000255517">
    <property type="component" value="Unassembled WGS sequence"/>
</dbReference>
<dbReference type="RefSeq" id="WP_019035302.1">
    <property type="nucleotide sequence ID" value="NZ_UGSZ01000001.1"/>
</dbReference>
<protein>
    <submittedName>
        <fullName evidence="1">Uncharacterized protein</fullName>
    </submittedName>
</protein>
<gene>
    <name evidence="1" type="ORF">NCTC13149_01607</name>
</gene>
<reference evidence="1 2" key="1">
    <citation type="submission" date="2018-06" db="EMBL/GenBank/DDBJ databases">
        <authorList>
            <consortium name="Pathogen Informatics"/>
            <person name="Doyle S."/>
        </authorList>
    </citation>
    <scope>NUCLEOTIDE SEQUENCE [LARGE SCALE GENOMIC DNA]</scope>
    <source>
        <strain evidence="1 2">NCTC13149</strain>
    </source>
</reference>
<organism evidence="1 2">
    <name type="scientific">Peptoniphilus lacrimalis</name>
    <dbReference type="NCBI Taxonomy" id="33031"/>
    <lineage>
        <taxon>Bacteria</taxon>
        <taxon>Bacillati</taxon>
        <taxon>Bacillota</taxon>
        <taxon>Tissierellia</taxon>
        <taxon>Tissierellales</taxon>
        <taxon>Peptoniphilaceae</taxon>
        <taxon>Peptoniphilus</taxon>
    </lineage>
</organism>